<feature type="compositionally biased region" description="Basic and acidic residues" evidence="1">
    <location>
        <begin position="20"/>
        <end position="37"/>
    </location>
</feature>
<feature type="region of interest" description="Disordered" evidence="1">
    <location>
        <begin position="1"/>
        <end position="46"/>
    </location>
</feature>
<protein>
    <submittedName>
        <fullName evidence="2">Uncharacterized protein</fullName>
    </submittedName>
</protein>
<proteinExistence type="predicted"/>
<keyword evidence="3" id="KW-1185">Reference proteome</keyword>
<dbReference type="Proteomes" id="UP001596445">
    <property type="component" value="Unassembled WGS sequence"/>
</dbReference>
<name>A0ABD5W858_9EURY</name>
<sequence>MQEPDEPGRQRNQGGSGIDYHAEGEDTADETDRRTSERNPTALAGQGMVVVLAASVEVDVAVFDVCRVDGTEHRRHVDGSDAEPELARDDGSEPGSRERRQHKHGMDLGAKRTQVCSEASRVACNCHMSTLSRCRISLSVGARPPRL</sequence>
<comment type="caution">
    <text evidence="2">The sequence shown here is derived from an EMBL/GenBank/DDBJ whole genome shotgun (WGS) entry which is preliminary data.</text>
</comment>
<evidence type="ECO:0000313" key="3">
    <source>
        <dbReference type="Proteomes" id="UP001596445"/>
    </source>
</evidence>
<dbReference type="RefSeq" id="WP_382185859.1">
    <property type="nucleotide sequence ID" value="NZ_JBHSZI010000001.1"/>
</dbReference>
<feature type="region of interest" description="Disordered" evidence="1">
    <location>
        <begin position="69"/>
        <end position="107"/>
    </location>
</feature>
<dbReference type="AlphaFoldDB" id="A0ABD5W858"/>
<dbReference type="EMBL" id="JBHSZI010000001">
    <property type="protein sequence ID" value="MFC7058912.1"/>
    <property type="molecule type" value="Genomic_DNA"/>
</dbReference>
<organism evidence="2 3">
    <name type="scientific">Halovenus salina</name>
    <dbReference type="NCBI Taxonomy" id="1510225"/>
    <lineage>
        <taxon>Archaea</taxon>
        <taxon>Methanobacteriati</taxon>
        <taxon>Methanobacteriota</taxon>
        <taxon>Stenosarchaea group</taxon>
        <taxon>Halobacteria</taxon>
        <taxon>Halobacteriales</taxon>
        <taxon>Haloarculaceae</taxon>
        <taxon>Halovenus</taxon>
    </lineage>
</organism>
<evidence type="ECO:0000256" key="1">
    <source>
        <dbReference type="SAM" id="MobiDB-lite"/>
    </source>
</evidence>
<gene>
    <name evidence="2" type="ORF">ACFQQG_12950</name>
</gene>
<reference evidence="2 3" key="1">
    <citation type="journal article" date="2019" name="Int. J. Syst. Evol. Microbiol.">
        <title>The Global Catalogue of Microorganisms (GCM) 10K type strain sequencing project: providing services to taxonomists for standard genome sequencing and annotation.</title>
        <authorList>
            <consortium name="The Broad Institute Genomics Platform"/>
            <consortium name="The Broad Institute Genome Sequencing Center for Infectious Disease"/>
            <person name="Wu L."/>
            <person name="Ma J."/>
        </authorList>
    </citation>
    <scope>NUCLEOTIDE SEQUENCE [LARGE SCALE GENOMIC DNA]</scope>
    <source>
        <strain evidence="2 3">JCM 30072</strain>
    </source>
</reference>
<accession>A0ABD5W858</accession>
<evidence type="ECO:0000313" key="2">
    <source>
        <dbReference type="EMBL" id="MFC7058912.1"/>
    </source>
</evidence>